<evidence type="ECO:0000256" key="6">
    <source>
        <dbReference type="ARBA" id="ARBA00022980"/>
    </source>
</evidence>
<dbReference type="Pfam" id="PF00318">
    <property type="entry name" value="Ribosomal_S2"/>
    <property type="match status" value="2"/>
</dbReference>
<dbReference type="EMBL" id="JADGMS010000013">
    <property type="protein sequence ID" value="KAF9670328.1"/>
    <property type="molecule type" value="Genomic_DNA"/>
</dbReference>
<dbReference type="GO" id="GO:0003735">
    <property type="term" value="F:structural constituent of ribosome"/>
    <property type="evidence" value="ECO:0007669"/>
    <property type="project" value="InterPro"/>
</dbReference>
<evidence type="ECO:0000256" key="4">
    <source>
        <dbReference type="ARBA" id="ARBA00022679"/>
    </source>
</evidence>
<dbReference type="InterPro" id="IPR016267">
    <property type="entry name" value="UDPGP_trans"/>
</dbReference>
<dbReference type="GO" id="GO:1990904">
    <property type="term" value="C:ribonucleoprotein complex"/>
    <property type="evidence" value="ECO:0007669"/>
    <property type="project" value="UniProtKB-KW"/>
</dbReference>
<protein>
    <recommendedName>
        <fullName evidence="3">UTP--glucose-1-phosphate uridylyltransferase</fullName>
        <ecNumber evidence="3">2.7.7.9</ecNumber>
    </recommendedName>
</protein>
<sequence>MTLHSIIIQKLLTTNAHIGRRVAAHHLKIYTYGMRNQVSIIDSDKTLICLRNAASFISHLAHDKNARFMFVNTNPLFDEIVEQMTKKMGIYSPRDNIMWRMGGFLTNSYSPKKFRSRNKKVCFGPIQPPDCVVVLDTERKSSVILESDRLQVPIVALVDSNMPWEIYKKIAYPVPANDSVQFVYLFCNIITKTFLLEKKKLKAQKGHSRKEEQDLSNKELRKIRGSVIRSTMDGILCSIYCWVLLELIIGSCKEIQESVQSKNKSNISSPIGEVLVVPYQNLAPASDDIAEIKNLLDKIVVVKFNDTLGTAVGFNGPKSLIGIRDGLTSLDLIVNQIQASFLSFACRFYFVIFDLTHPTAKNLQSLNLTYGCHIPLVLMNTIRTHDDSLKALEKYSMSNVDILPLSQGQHPQKKSSDGQSIADELYPSDHAAAFLSLMKSSGTLDLLLSQGKEYVHVVSSDNVAAAVDPRIMSHLSQNNIEYCVELAEITRTAPKDVSSVVFLSAFAFLRLVFGSGVDPIVFFTSFYVGKFESNQKACRYRCPEDREPIYFKVDQIVLQETAAGSPIQLFDKVIGINVPQFRAVQLNATSDLLLLQSDLYSTSEGILVRNTAQANPANPCIELGPEFEKVSDFQHRFKSIPSIVGLDSLKVAGDVWFGAGVILKGRVSIVAKPGMKLEIPDGAILENKDINDPSDI</sequence>
<dbReference type="Gene3D" id="3.90.550.10">
    <property type="entry name" value="Spore Coat Polysaccharide Biosynthesis Protein SpsA, Chain A"/>
    <property type="match status" value="1"/>
</dbReference>
<dbReference type="Proteomes" id="UP000657918">
    <property type="component" value="Unassembled WGS sequence"/>
</dbReference>
<name>A0A835MUR7_9ROSI</name>
<dbReference type="AlphaFoldDB" id="A0A835MUR7"/>
<organism evidence="9 10">
    <name type="scientific">Salix dunnii</name>
    <dbReference type="NCBI Taxonomy" id="1413687"/>
    <lineage>
        <taxon>Eukaryota</taxon>
        <taxon>Viridiplantae</taxon>
        <taxon>Streptophyta</taxon>
        <taxon>Embryophyta</taxon>
        <taxon>Tracheophyta</taxon>
        <taxon>Spermatophyta</taxon>
        <taxon>Magnoliopsida</taxon>
        <taxon>eudicotyledons</taxon>
        <taxon>Gunneridae</taxon>
        <taxon>Pentapetalae</taxon>
        <taxon>rosids</taxon>
        <taxon>fabids</taxon>
        <taxon>Malpighiales</taxon>
        <taxon>Salicaceae</taxon>
        <taxon>Saliceae</taxon>
        <taxon>Salix</taxon>
    </lineage>
</organism>
<dbReference type="InterPro" id="IPR023591">
    <property type="entry name" value="Ribosomal_uS2_flav_dom_sf"/>
</dbReference>
<dbReference type="GO" id="GO:0006412">
    <property type="term" value="P:translation"/>
    <property type="evidence" value="ECO:0007669"/>
    <property type="project" value="InterPro"/>
</dbReference>
<dbReference type="Pfam" id="PF01704">
    <property type="entry name" value="UDPGP"/>
    <property type="match status" value="2"/>
</dbReference>
<evidence type="ECO:0000256" key="2">
    <source>
        <dbReference type="ARBA" id="ARBA00010401"/>
    </source>
</evidence>
<dbReference type="PANTHER" id="PTHR43511">
    <property type="match status" value="1"/>
</dbReference>
<dbReference type="GO" id="GO:0006011">
    <property type="term" value="P:UDP-alpha-D-glucose metabolic process"/>
    <property type="evidence" value="ECO:0007669"/>
    <property type="project" value="InterPro"/>
</dbReference>
<comment type="similarity">
    <text evidence="1">Belongs to the universal ribosomal protein uS2 family.</text>
</comment>
<dbReference type="InterPro" id="IPR018130">
    <property type="entry name" value="Ribosomal_uS2_CS"/>
</dbReference>
<comment type="catalytic activity">
    <reaction evidence="8">
        <text>alpha-D-glucose 1-phosphate + UTP + H(+) = UDP-alpha-D-glucose + diphosphate</text>
        <dbReference type="Rhea" id="RHEA:19889"/>
        <dbReference type="ChEBI" id="CHEBI:15378"/>
        <dbReference type="ChEBI" id="CHEBI:33019"/>
        <dbReference type="ChEBI" id="CHEBI:46398"/>
        <dbReference type="ChEBI" id="CHEBI:58601"/>
        <dbReference type="ChEBI" id="CHEBI:58885"/>
        <dbReference type="EC" id="2.7.7.9"/>
    </reaction>
</comment>
<keyword evidence="6" id="KW-0689">Ribosomal protein</keyword>
<proteinExistence type="inferred from homology"/>
<evidence type="ECO:0000256" key="8">
    <source>
        <dbReference type="ARBA" id="ARBA00048128"/>
    </source>
</evidence>
<comment type="caution">
    <text evidence="9">The sequence shown here is derived from an EMBL/GenBank/DDBJ whole genome shotgun (WGS) entry which is preliminary data.</text>
</comment>
<evidence type="ECO:0000256" key="3">
    <source>
        <dbReference type="ARBA" id="ARBA00012415"/>
    </source>
</evidence>
<dbReference type="InterPro" id="IPR002618">
    <property type="entry name" value="UDPGP_fam"/>
</dbReference>
<dbReference type="Gene3D" id="3.40.50.10490">
    <property type="entry name" value="Glucose-6-phosphate isomerase like protein, domain 1"/>
    <property type="match status" value="1"/>
</dbReference>
<dbReference type="FunFam" id="2.160.10.10:FF:000001">
    <property type="entry name" value="UTP--glucose-1-phosphate uridylyltransferase"/>
    <property type="match status" value="1"/>
</dbReference>
<dbReference type="PROSITE" id="PS00962">
    <property type="entry name" value="RIBOSOMAL_S2_1"/>
    <property type="match status" value="1"/>
</dbReference>
<dbReference type="SUPFAM" id="SSF52313">
    <property type="entry name" value="Ribosomal protein S2"/>
    <property type="match status" value="1"/>
</dbReference>
<comment type="similarity">
    <text evidence="2">Belongs to the UDPGP type 1 family.</text>
</comment>
<dbReference type="Gene3D" id="2.160.10.10">
    <property type="entry name" value="Hexapeptide repeat proteins"/>
    <property type="match status" value="1"/>
</dbReference>
<evidence type="ECO:0000313" key="9">
    <source>
        <dbReference type="EMBL" id="KAF9670328.1"/>
    </source>
</evidence>
<evidence type="ECO:0000256" key="1">
    <source>
        <dbReference type="ARBA" id="ARBA00006242"/>
    </source>
</evidence>
<dbReference type="EC" id="2.7.7.9" evidence="3"/>
<dbReference type="InterPro" id="IPR029044">
    <property type="entry name" value="Nucleotide-diphossugar_trans"/>
</dbReference>
<evidence type="ECO:0000256" key="5">
    <source>
        <dbReference type="ARBA" id="ARBA00022695"/>
    </source>
</evidence>
<dbReference type="SUPFAM" id="SSF53448">
    <property type="entry name" value="Nucleotide-diphospho-sugar transferases"/>
    <property type="match status" value="1"/>
</dbReference>
<keyword evidence="5" id="KW-0548">Nucleotidyltransferase</keyword>
<evidence type="ECO:0000256" key="7">
    <source>
        <dbReference type="ARBA" id="ARBA00023274"/>
    </source>
</evidence>
<dbReference type="GO" id="GO:0003983">
    <property type="term" value="F:UTP:glucose-1-phosphate uridylyltransferase activity"/>
    <property type="evidence" value="ECO:0007669"/>
    <property type="project" value="UniProtKB-EC"/>
</dbReference>
<keyword evidence="7" id="KW-0687">Ribonucleoprotein</keyword>
<dbReference type="InterPro" id="IPR001865">
    <property type="entry name" value="Ribosomal_uS2"/>
</dbReference>
<keyword evidence="10" id="KW-1185">Reference proteome</keyword>
<gene>
    <name evidence="9" type="ORF">SADUNF_Sadunf13G0057000</name>
</gene>
<evidence type="ECO:0000313" key="10">
    <source>
        <dbReference type="Proteomes" id="UP000657918"/>
    </source>
</evidence>
<dbReference type="GO" id="GO:0005840">
    <property type="term" value="C:ribosome"/>
    <property type="evidence" value="ECO:0007669"/>
    <property type="project" value="UniProtKB-KW"/>
</dbReference>
<accession>A0A835MUR7</accession>
<dbReference type="OrthoDB" id="932129at2759"/>
<reference evidence="9 10" key="1">
    <citation type="submission" date="2020-10" db="EMBL/GenBank/DDBJ databases">
        <title>Plant Genome Project.</title>
        <authorList>
            <person name="Zhang R.-G."/>
        </authorList>
    </citation>
    <scope>NUCLEOTIDE SEQUENCE [LARGE SCALE GENOMIC DNA]</scope>
    <source>
        <strain evidence="9">FAFU-HL-1</strain>
        <tissue evidence="9">Leaf</tissue>
    </source>
</reference>
<keyword evidence="4" id="KW-0808">Transferase</keyword>